<keyword evidence="2 5" id="KW-0812">Transmembrane</keyword>
<proteinExistence type="predicted"/>
<keyword evidence="8" id="KW-1185">Reference proteome</keyword>
<dbReference type="InterPro" id="IPR049453">
    <property type="entry name" value="Memb_transporter_dom"/>
</dbReference>
<dbReference type="Pfam" id="PF13515">
    <property type="entry name" value="FUSC_2"/>
    <property type="match status" value="1"/>
</dbReference>
<feature type="transmembrane region" description="Helical" evidence="5">
    <location>
        <begin position="314"/>
        <end position="334"/>
    </location>
</feature>
<evidence type="ECO:0000313" key="8">
    <source>
        <dbReference type="Proteomes" id="UP000597444"/>
    </source>
</evidence>
<comment type="caution">
    <text evidence="7">The sequence shown here is derived from an EMBL/GenBank/DDBJ whole genome shotgun (WGS) entry which is preliminary data.</text>
</comment>
<keyword evidence="4 5" id="KW-0472">Membrane</keyword>
<name>A0A8J3IWU3_9CHLR</name>
<keyword evidence="3 5" id="KW-1133">Transmembrane helix</keyword>
<evidence type="ECO:0000256" key="2">
    <source>
        <dbReference type="ARBA" id="ARBA00022692"/>
    </source>
</evidence>
<dbReference type="Proteomes" id="UP000597444">
    <property type="component" value="Unassembled WGS sequence"/>
</dbReference>
<feature type="domain" description="Integral membrane bound transporter" evidence="6">
    <location>
        <begin position="209"/>
        <end position="331"/>
    </location>
</feature>
<organism evidence="7 8">
    <name type="scientific">Reticulibacter mediterranei</name>
    <dbReference type="NCBI Taxonomy" id="2778369"/>
    <lineage>
        <taxon>Bacteria</taxon>
        <taxon>Bacillati</taxon>
        <taxon>Chloroflexota</taxon>
        <taxon>Ktedonobacteria</taxon>
        <taxon>Ktedonobacterales</taxon>
        <taxon>Reticulibacteraceae</taxon>
        <taxon>Reticulibacter</taxon>
    </lineage>
</organism>
<feature type="transmembrane region" description="Helical" evidence="5">
    <location>
        <begin position="289"/>
        <end position="308"/>
    </location>
</feature>
<dbReference type="GO" id="GO:0016020">
    <property type="term" value="C:membrane"/>
    <property type="evidence" value="ECO:0007669"/>
    <property type="project" value="UniProtKB-SubCell"/>
</dbReference>
<evidence type="ECO:0000256" key="4">
    <source>
        <dbReference type="ARBA" id="ARBA00023136"/>
    </source>
</evidence>
<reference evidence="7" key="1">
    <citation type="submission" date="2020-10" db="EMBL/GenBank/DDBJ databases">
        <title>Taxonomic study of unclassified bacteria belonging to the class Ktedonobacteria.</title>
        <authorList>
            <person name="Yabe S."/>
            <person name="Wang C.M."/>
            <person name="Zheng Y."/>
            <person name="Sakai Y."/>
            <person name="Cavaletti L."/>
            <person name="Monciardini P."/>
            <person name="Donadio S."/>
        </authorList>
    </citation>
    <scope>NUCLEOTIDE SEQUENCE</scope>
    <source>
        <strain evidence="7">ID150040</strain>
    </source>
</reference>
<feature type="transmembrane region" description="Helical" evidence="5">
    <location>
        <begin position="70"/>
        <end position="92"/>
    </location>
</feature>
<feature type="transmembrane region" description="Helical" evidence="5">
    <location>
        <begin position="140"/>
        <end position="161"/>
    </location>
</feature>
<evidence type="ECO:0000313" key="7">
    <source>
        <dbReference type="EMBL" id="GHO99965.1"/>
    </source>
</evidence>
<feature type="transmembrane region" description="Helical" evidence="5">
    <location>
        <begin position="21"/>
        <end position="41"/>
    </location>
</feature>
<evidence type="ECO:0000259" key="6">
    <source>
        <dbReference type="Pfam" id="PF13515"/>
    </source>
</evidence>
<dbReference type="AlphaFoldDB" id="A0A8J3IWU3"/>
<comment type="subcellular location">
    <subcellularLocation>
        <location evidence="1">Membrane</location>
        <topology evidence="1">Multi-pass membrane protein</topology>
    </subcellularLocation>
</comment>
<gene>
    <name evidence="7" type="ORF">KSF_100130</name>
</gene>
<evidence type="ECO:0000256" key="1">
    <source>
        <dbReference type="ARBA" id="ARBA00004141"/>
    </source>
</evidence>
<protein>
    <recommendedName>
        <fullName evidence="6">Integral membrane bound transporter domain-containing protein</fullName>
    </recommendedName>
</protein>
<evidence type="ECO:0000256" key="3">
    <source>
        <dbReference type="ARBA" id="ARBA00022989"/>
    </source>
</evidence>
<feature type="transmembrane region" description="Helical" evidence="5">
    <location>
        <begin position="98"/>
        <end position="128"/>
    </location>
</feature>
<dbReference type="EMBL" id="BNJK01000002">
    <property type="protein sequence ID" value="GHO99965.1"/>
    <property type="molecule type" value="Genomic_DNA"/>
</dbReference>
<sequence length="349" mass="36941">MKRSAVLFQSTPGARLNPVKGCYTALALFLPLVVLGLLGHVAFGGQVMFGALLTAFGNVGPFSRMQAKSLLMIAVGGAFMTALGRLIGGLWWVEGIEIFLVVLLSGLLAAFGQAIAGVGSLLTIIFVLSLSTRAGPATAWSSAVGFLLGGASLLVFALVFARLQAGHRIPENEAHSRIRPALNTLTTRLTWTSPLFRFSVLRALGAAVASGIGWVLSGPYPYWAALTVIICARPQKRASMVLILQNIVATLLGAVLADLTIALVQSDLVRGLLAIPVTFLAFTVKELNYVLHLFFLTNLILLVASIGHADHAFIAWRVLAILIGSGIVLVITALNQAWLVKNEAVPEVS</sequence>
<feature type="transmembrane region" description="Helical" evidence="5">
    <location>
        <begin position="238"/>
        <end position="257"/>
    </location>
</feature>
<accession>A0A8J3IWU3</accession>
<evidence type="ECO:0000256" key="5">
    <source>
        <dbReference type="SAM" id="Phobius"/>
    </source>
</evidence>